<protein>
    <submittedName>
        <fullName evidence="3">Uncharacterized protein</fullName>
    </submittedName>
</protein>
<comment type="caution">
    <text evidence="3">The sequence shown here is derived from an EMBL/GenBank/DDBJ whole genome shotgun (WGS) entry which is preliminary data.</text>
</comment>
<gene>
    <name evidence="2" type="ORF">GGQ89_002653</name>
    <name evidence="3" type="ORF">JYA60_08000</name>
</gene>
<reference evidence="2 4" key="1">
    <citation type="submission" date="2020-08" db="EMBL/GenBank/DDBJ databases">
        <title>Genomic Encyclopedia of Type Strains, Phase IV (KMG-IV): sequencing the most valuable type-strain genomes for metagenomic binning, comparative biology and taxonomic classification.</title>
        <authorList>
            <person name="Goeker M."/>
        </authorList>
    </citation>
    <scope>NUCLEOTIDE SEQUENCE [LARGE SCALE GENOMIC DNA]</scope>
    <source>
        <strain evidence="2 4">DSM 14562</strain>
    </source>
</reference>
<feature type="region of interest" description="Disordered" evidence="1">
    <location>
        <begin position="45"/>
        <end position="66"/>
    </location>
</feature>
<feature type="compositionally biased region" description="Pro residues" evidence="1">
    <location>
        <begin position="122"/>
        <end position="134"/>
    </location>
</feature>
<evidence type="ECO:0000256" key="1">
    <source>
        <dbReference type="SAM" id="MobiDB-lite"/>
    </source>
</evidence>
<name>A0AA40ZY59_9SPHN</name>
<accession>A0AA40ZY59</accession>
<feature type="region of interest" description="Disordered" evidence="1">
    <location>
        <begin position="110"/>
        <end position="134"/>
    </location>
</feature>
<sequence>MVLIMMVQAAPPDLSLPRITPRADCSMSRDEVVVCGRRGASDRYRIPPSVRSMDTEADGAGNGLSGTQVLGGVGPCGMFADQRRCSHSEAREAGYGGGRDPLTFGAKILKRLTDPEAEIDPPAMPPAEPKQPGR</sequence>
<organism evidence="3 5">
    <name type="scientific">Sphingomonas yabuuchiae</name>
    <dbReference type="NCBI Taxonomy" id="172044"/>
    <lineage>
        <taxon>Bacteria</taxon>
        <taxon>Pseudomonadati</taxon>
        <taxon>Pseudomonadota</taxon>
        <taxon>Alphaproteobacteria</taxon>
        <taxon>Sphingomonadales</taxon>
        <taxon>Sphingomonadaceae</taxon>
        <taxon>Sphingomonas</taxon>
    </lineage>
</organism>
<evidence type="ECO:0000313" key="5">
    <source>
        <dbReference type="Proteomes" id="UP000704529"/>
    </source>
</evidence>
<reference evidence="3" key="2">
    <citation type="submission" date="2021-01" db="EMBL/GenBank/DDBJ databases">
        <title>Genome Sequencing of Type Strains.</title>
        <authorList>
            <person name="Lemaire J.F."/>
            <person name="Inderbitzin P."/>
            <person name="Collins S.B."/>
            <person name="Wespe N."/>
            <person name="Knight-Connoni V."/>
        </authorList>
    </citation>
    <scope>NUCLEOTIDE SEQUENCE</scope>
    <source>
        <strain evidence="3">DSM 14562</strain>
    </source>
</reference>
<proteinExistence type="predicted"/>
<dbReference type="RefSeq" id="WP_184106109.1">
    <property type="nucleotide sequence ID" value="NZ_JACHNX010000010.1"/>
</dbReference>
<dbReference type="Proteomes" id="UP000704529">
    <property type="component" value="Unassembled WGS sequence"/>
</dbReference>
<evidence type="ECO:0000313" key="3">
    <source>
        <dbReference type="EMBL" id="MBN3558169.1"/>
    </source>
</evidence>
<dbReference type="EMBL" id="JAFHKU010000125">
    <property type="protein sequence ID" value="MBN3558169.1"/>
    <property type="molecule type" value="Genomic_DNA"/>
</dbReference>
<dbReference type="EMBL" id="JACHNX010000010">
    <property type="protein sequence ID" value="MBB4610422.1"/>
    <property type="molecule type" value="Genomic_DNA"/>
</dbReference>
<evidence type="ECO:0000313" key="2">
    <source>
        <dbReference type="EMBL" id="MBB4610422.1"/>
    </source>
</evidence>
<dbReference type="AlphaFoldDB" id="A0AA40ZY59"/>
<evidence type="ECO:0000313" key="4">
    <source>
        <dbReference type="Proteomes" id="UP000584663"/>
    </source>
</evidence>
<keyword evidence="4" id="KW-1185">Reference proteome</keyword>
<dbReference type="Proteomes" id="UP000584663">
    <property type="component" value="Unassembled WGS sequence"/>
</dbReference>